<dbReference type="Proteomes" id="UP000613193">
    <property type="component" value="Unassembled WGS sequence"/>
</dbReference>
<name>A0A934PP12_9SPHI</name>
<comment type="caution">
    <text evidence="2">The sequence shown here is derived from an EMBL/GenBank/DDBJ whole genome shotgun (WGS) entry which is preliminary data.</text>
</comment>
<reference evidence="2" key="1">
    <citation type="submission" date="2020-12" db="EMBL/GenBank/DDBJ databases">
        <title>Bacterial novel species Mucilaginibacter sp. SD-g isolated from soil.</title>
        <authorList>
            <person name="Jung H.-Y."/>
        </authorList>
    </citation>
    <scope>NUCLEOTIDE SEQUENCE</scope>
    <source>
        <strain evidence="2">SD-g</strain>
    </source>
</reference>
<organism evidence="2 3">
    <name type="scientific">Mucilaginibacter segetis</name>
    <dbReference type="NCBI Taxonomy" id="2793071"/>
    <lineage>
        <taxon>Bacteria</taxon>
        <taxon>Pseudomonadati</taxon>
        <taxon>Bacteroidota</taxon>
        <taxon>Sphingobacteriia</taxon>
        <taxon>Sphingobacteriales</taxon>
        <taxon>Sphingobacteriaceae</taxon>
        <taxon>Mucilaginibacter</taxon>
    </lineage>
</organism>
<evidence type="ECO:0000313" key="2">
    <source>
        <dbReference type="EMBL" id="MBK0378093.1"/>
    </source>
</evidence>
<evidence type="ECO:0000313" key="3">
    <source>
        <dbReference type="Proteomes" id="UP000613193"/>
    </source>
</evidence>
<accession>A0A934PP12</accession>
<feature type="signal peptide" evidence="1">
    <location>
        <begin position="1"/>
        <end position="18"/>
    </location>
</feature>
<proteinExistence type="predicted"/>
<sequence>MKNIITFIMLLCAINAYAQTATKNHGTRLGAKPYIQKQQLIYLNNEGKLLILFSWIEFEIKDIDPESVDMDKTSFILQLDNKDILEFKANTVYSVAVSTNVGDILNIASDITKEQLKLLTDHRVESIRVDVNGMVKFNSVAITEENQNDVAKNAAIVLNEY</sequence>
<dbReference type="RefSeq" id="WP_200063572.1">
    <property type="nucleotide sequence ID" value="NZ_JAEHFW010000001.1"/>
</dbReference>
<evidence type="ECO:0008006" key="4">
    <source>
        <dbReference type="Google" id="ProtNLM"/>
    </source>
</evidence>
<keyword evidence="3" id="KW-1185">Reference proteome</keyword>
<dbReference type="EMBL" id="JAEHFW010000001">
    <property type="protein sequence ID" value="MBK0378093.1"/>
    <property type="molecule type" value="Genomic_DNA"/>
</dbReference>
<keyword evidence="1" id="KW-0732">Signal</keyword>
<dbReference type="AlphaFoldDB" id="A0A934PP12"/>
<protein>
    <recommendedName>
        <fullName evidence="4">Auto-transporter adhesin head GIN domain-containing protein</fullName>
    </recommendedName>
</protein>
<gene>
    <name evidence="2" type="ORF">I5M19_02150</name>
</gene>
<evidence type="ECO:0000256" key="1">
    <source>
        <dbReference type="SAM" id="SignalP"/>
    </source>
</evidence>
<feature type="chain" id="PRO_5037805237" description="Auto-transporter adhesin head GIN domain-containing protein" evidence="1">
    <location>
        <begin position="19"/>
        <end position="161"/>
    </location>
</feature>